<dbReference type="GO" id="GO:0016788">
    <property type="term" value="F:hydrolase activity, acting on ester bonds"/>
    <property type="evidence" value="ECO:0007669"/>
    <property type="project" value="InterPro"/>
</dbReference>
<dbReference type="EMBL" id="CP039375">
    <property type="protein sequence ID" value="QCD66754.1"/>
    <property type="molecule type" value="Genomic_DNA"/>
</dbReference>
<dbReference type="PANTHER" id="PTHR15162">
    <property type="entry name" value="ASPARTOACYLASE"/>
    <property type="match status" value="1"/>
</dbReference>
<dbReference type="Proteomes" id="UP000297053">
    <property type="component" value="Chromosome"/>
</dbReference>
<feature type="domain" description="Succinylglutamate desuccinylase/Aspartoacylase catalytic" evidence="5">
    <location>
        <begin position="11"/>
        <end position="88"/>
    </location>
</feature>
<proteinExistence type="predicted"/>
<keyword evidence="4" id="KW-0862">Zinc</keyword>
<evidence type="ECO:0000256" key="4">
    <source>
        <dbReference type="ARBA" id="ARBA00022833"/>
    </source>
</evidence>
<protein>
    <submittedName>
        <fullName evidence="6">Succinylglutamate desuccinylase</fullName>
    </submittedName>
</protein>
<evidence type="ECO:0000256" key="3">
    <source>
        <dbReference type="ARBA" id="ARBA00022801"/>
    </source>
</evidence>
<dbReference type="PANTHER" id="PTHR15162:SF7">
    <property type="entry name" value="SUCCINYLGLUTAMATE DESUCCINYLASE"/>
    <property type="match status" value="1"/>
</dbReference>
<name>A0A4D6KFA4_9EURY</name>
<reference evidence="6 7" key="2">
    <citation type="submission" date="2019-04" db="EMBL/GenBank/DDBJ databases">
        <authorList>
            <person name="Yang S."/>
            <person name="Wei W."/>
        </authorList>
    </citation>
    <scope>NUCLEOTIDE SEQUENCE [LARGE SCALE GENOMIC DNA]</scope>
    <source>
        <strain evidence="7">ZP60</strain>
    </source>
</reference>
<gene>
    <name evidence="6" type="ORF">E5139_14270</name>
</gene>
<evidence type="ECO:0000259" key="5">
    <source>
        <dbReference type="Pfam" id="PF24827"/>
    </source>
</evidence>
<dbReference type="SUPFAM" id="SSF53187">
    <property type="entry name" value="Zn-dependent exopeptidases"/>
    <property type="match status" value="1"/>
</dbReference>
<dbReference type="GO" id="GO:0005829">
    <property type="term" value="C:cytosol"/>
    <property type="evidence" value="ECO:0007669"/>
    <property type="project" value="TreeGrafter"/>
</dbReference>
<dbReference type="RefSeq" id="WP_015763181.1">
    <property type="nucleotide sequence ID" value="NZ_CP039375.1"/>
</dbReference>
<dbReference type="Gene3D" id="3.40.630.10">
    <property type="entry name" value="Zn peptidases"/>
    <property type="match status" value="1"/>
</dbReference>
<evidence type="ECO:0000313" key="7">
    <source>
        <dbReference type="Proteomes" id="UP000297053"/>
    </source>
</evidence>
<keyword evidence="3" id="KW-0378">Hydrolase</keyword>
<dbReference type="GO" id="GO:0046872">
    <property type="term" value="F:metal ion binding"/>
    <property type="evidence" value="ECO:0007669"/>
    <property type="project" value="UniProtKB-KW"/>
</dbReference>
<evidence type="ECO:0000256" key="1">
    <source>
        <dbReference type="ARBA" id="ARBA00001947"/>
    </source>
</evidence>
<evidence type="ECO:0000313" key="6">
    <source>
        <dbReference type="EMBL" id="QCD66754.1"/>
    </source>
</evidence>
<dbReference type="AlphaFoldDB" id="A0A4D6KFA4"/>
<reference evidence="6 7" key="1">
    <citation type="submission" date="2019-04" db="EMBL/GenBank/DDBJ databases">
        <title>Complete genome sequence of Arthrobacter sp. ZXY-2 associated with effective atrazine degradation and salt adaptation.</title>
        <authorList>
            <person name="Zhao X."/>
        </authorList>
    </citation>
    <scope>NUCLEOTIDE SEQUENCE [LARGE SCALE GENOMIC DNA]</scope>
    <source>
        <strain evidence="7">ZP60</strain>
    </source>
</reference>
<accession>A0A4D6KFA4</accession>
<dbReference type="OMA" id="AYWLIRA"/>
<keyword evidence="2" id="KW-0479">Metal-binding</keyword>
<comment type="cofactor">
    <cofactor evidence="1">
        <name>Zn(2+)</name>
        <dbReference type="ChEBI" id="CHEBI:29105"/>
    </cofactor>
</comment>
<dbReference type="KEGG" id="halz:E5139_14270"/>
<dbReference type="InterPro" id="IPR050178">
    <property type="entry name" value="AspA/AstE_fam"/>
</dbReference>
<evidence type="ECO:0000256" key="2">
    <source>
        <dbReference type="ARBA" id="ARBA00022723"/>
    </source>
</evidence>
<dbReference type="Pfam" id="PF24827">
    <property type="entry name" value="AstE_AspA_cat"/>
    <property type="match status" value="1"/>
</dbReference>
<dbReference type="InterPro" id="IPR055438">
    <property type="entry name" value="AstE_AspA_cat"/>
</dbReference>
<organism evidence="6 7">
    <name type="scientific">Halomicrobium mukohataei</name>
    <dbReference type="NCBI Taxonomy" id="57705"/>
    <lineage>
        <taxon>Archaea</taxon>
        <taxon>Methanobacteriati</taxon>
        <taxon>Methanobacteriota</taxon>
        <taxon>Stenosarchaea group</taxon>
        <taxon>Halobacteria</taxon>
        <taxon>Halobacteriales</taxon>
        <taxon>Haloarculaceae</taxon>
        <taxon>Halomicrobium</taxon>
    </lineage>
</organism>
<dbReference type="GeneID" id="42180128"/>
<sequence length="264" mass="28124">MYVEQLGDGDPEVAVVGGIHGDEPCGVHAVETLLEASPTVERSVAFVIANEAAIERGQRYVDTDLNRSFPGSPDGSREERLAARLVAEIGDCTTLALHSTRSYGGMFALVDTIDDLARSVCPRLPIDAVIETDGSNEGRIFDGIPATIEVECGYQGSEQAADNAVVLTRAFLQAVGVLPAESRTEPRDVPVYELGEPIPKAMGEVYEVYADNFEEVGAGEAFAATDGDPLVADEPFHPVLLSPDGYEDVFGYTAERTGTLRSGD</sequence>